<protein>
    <recommendedName>
        <fullName evidence="3">Regulatory protein RecX</fullName>
    </recommendedName>
</protein>
<dbReference type="InterPro" id="IPR053924">
    <property type="entry name" value="RecX_HTH_2nd"/>
</dbReference>
<evidence type="ECO:0000256" key="3">
    <source>
        <dbReference type="ARBA" id="ARBA00018111"/>
    </source>
</evidence>
<evidence type="ECO:0000256" key="4">
    <source>
        <dbReference type="ARBA" id="ARBA00022490"/>
    </source>
</evidence>
<dbReference type="PANTHER" id="PTHR33602">
    <property type="entry name" value="REGULATORY PROTEIN RECX FAMILY PROTEIN"/>
    <property type="match status" value="1"/>
</dbReference>
<keyword evidence="7" id="KW-1185">Reference proteome</keyword>
<evidence type="ECO:0000259" key="5">
    <source>
        <dbReference type="Pfam" id="PF02631"/>
    </source>
</evidence>
<comment type="similarity">
    <text evidence="2">Belongs to the RecX family.</text>
</comment>
<evidence type="ECO:0000256" key="1">
    <source>
        <dbReference type="ARBA" id="ARBA00004496"/>
    </source>
</evidence>
<dbReference type="GO" id="GO:0005737">
    <property type="term" value="C:cytoplasm"/>
    <property type="evidence" value="ECO:0007669"/>
    <property type="project" value="UniProtKB-SubCell"/>
</dbReference>
<evidence type="ECO:0000313" key="7">
    <source>
        <dbReference type="Proteomes" id="UP001156614"/>
    </source>
</evidence>
<reference evidence="7" key="1">
    <citation type="journal article" date="2019" name="Int. J. Syst. Evol. Microbiol.">
        <title>The Global Catalogue of Microorganisms (GCM) 10K type strain sequencing project: providing services to taxonomists for standard genome sequencing and annotation.</title>
        <authorList>
            <consortium name="The Broad Institute Genomics Platform"/>
            <consortium name="The Broad Institute Genome Sequencing Center for Infectious Disease"/>
            <person name="Wu L."/>
            <person name="Ma J."/>
        </authorList>
    </citation>
    <scope>NUCLEOTIDE SEQUENCE [LARGE SCALE GENOMIC DNA]</scope>
    <source>
        <strain evidence="7">NBRC 3267</strain>
    </source>
</reference>
<evidence type="ECO:0000313" key="6">
    <source>
        <dbReference type="EMBL" id="GLQ63848.1"/>
    </source>
</evidence>
<comment type="caution">
    <text evidence="6">The sequence shown here is derived from an EMBL/GenBank/DDBJ whole genome shotgun (WGS) entry which is preliminary data.</text>
</comment>
<organism evidence="6 7">
    <name type="scientific">Gluconobacter cerinus</name>
    <dbReference type="NCBI Taxonomy" id="38307"/>
    <lineage>
        <taxon>Bacteria</taxon>
        <taxon>Pseudomonadati</taxon>
        <taxon>Pseudomonadota</taxon>
        <taxon>Alphaproteobacteria</taxon>
        <taxon>Acetobacterales</taxon>
        <taxon>Acetobacteraceae</taxon>
        <taxon>Gluconobacter</taxon>
    </lineage>
</organism>
<dbReference type="Pfam" id="PF02631">
    <property type="entry name" value="RecX_HTH2"/>
    <property type="match status" value="1"/>
</dbReference>
<feature type="domain" description="RecX second three-helical" evidence="5">
    <location>
        <begin position="103"/>
        <end position="143"/>
    </location>
</feature>
<keyword evidence="4" id="KW-0963">Cytoplasm</keyword>
<evidence type="ECO:0000256" key="2">
    <source>
        <dbReference type="ARBA" id="ARBA00009695"/>
    </source>
</evidence>
<dbReference type="Proteomes" id="UP001156614">
    <property type="component" value="Unassembled WGS sequence"/>
</dbReference>
<proteinExistence type="inferred from homology"/>
<dbReference type="EMBL" id="BSNU01000005">
    <property type="protein sequence ID" value="GLQ63848.1"/>
    <property type="molecule type" value="Genomic_DNA"/>
</dbReference>
<gene>
    <name evidence="6" type="primary">recX</name>
    <name evidence="6" type="ORF">GCM10007867_26940</name>
</gene>
<dbReference type="GO" id="GO:0006282">
    <property type="term" value="P:regulation of DNA repair"/>
    <property type="evidence" value="ECO:0007669"/>
    <property type="project" value="InterPro"/>
</dbReference>
<accession>A0AAV5NHM3</accession>
<dbReference type="InterPro" id="IPR003783">
    <property type="entry name" value="Regulatory_RecX"/>
</dbReference>
<sequence length="224" mass="24830">MARMMTLSDLAVNALFAAYSSTMEDIPTAPDFKALREMALAHVARFATTEHSLRQTLERRLRRWGTRAVHAGLPEEDAEATIRTLRPAVEDVIVAMTELGAVNDAGFARSRALNLTRTGRSRRAVAAHLATKGVDQTTTQEALNESLGERSDETAREAELAAALVLARKRRVGPFCRPDRPQEDPVRVMGIFARNGFSRDVVQTALEMDTEEAEDRIIAFRSRP</sequence>
<name>A0AAV5NHM3_9PROT</name>
<dbReference type="PANTHER" id="PTHR33602:SF1">
    <property type="entry name" value="REGULATORY PROTEIN RECX FAMILY PROTEIN"/>
    <property type="match status" value="1"/>
</dbReference>
<comment type="subcellular location">
    <subcellularLocation>
        <location evidence="1">Cytoplasm</location>
    </subcellularLocation>
</comment>
<dbReference type="AlphaFoldDB" id="A0AAV5NHM3"/>